<evidence type="ECO:0000313" key="1">
    <source>
        <dbReference type="EMBL" id="CAB4987975.1"/>
    </source>
</evidence>
<dbReference type="EMBL" id="CAFBOT010000070">
    <property type="protein sequence ID" value="CAB4987975.1"/>
    <property type="molecule type" value="Genomic_DNA"/>
</dbReference>
<gene>
    <name evidence="1" type="ORF">UFOPK4000_00532</name>
</gene>
<sequence>MKRALQVHVEHGVHQVGCQVVETLVAQDSRVVNHNVDTTVSVHSRLHNGCATLWGRDAVRVGNGNAAQGNNFVHHFLRRALVAAASV</sequence>
<reference evidence="1" key="1">
    <citation type="submission" date="2020-05" db="EMBL/GenBank/DDBJ databases">
        <authorList>
            <person name="Chiriac C."/>
            <person name="Salcher M."/>
            <person name="Ghai R."/>
            <person name="Kavagutti S V."/>
        </authorList>
    </citation>
    <scope>NUCLEOTIDE SEQUENCE</scope>
</reference>
<protein>
    <submittedName>
        <fullName evidence="1">Unannotated protein</fullName>
    </submittedName>
</protein>
<name>A0A6J7N6Y1_9ZZZZ</name>
<organism evidence="1">
    <name type="scientific">freshwater metagenome</name>
    <dbReference type="NCBI Taxonomy" id="449393"/>
    <lineage>
        <taxon>unclassified sequences</taxon>
        <taxon>metagenomes</taxon>
        <taxon>ecological metagenomes</taxon>
    </lineage>
</organism>
<dbReference type="AlphaFoldDB" id="A0A6J7N6Y1"/>
<proteinExistence type="predicted"/>
<accession>A0A6J7N6Y1</accession>